<evidence type="ECO:0000313" key="2">
    <source>
        <dbReference type="Proteomes" id="UP000822688"/>
    </source>
</evidence>
<sequence length="101" mass="11550">MQLGYRKVYEFHKQLVVKFKDSLQATVGRRKPQSRYPTRNETVGIHNITRKHNIQRTFTAKTKPLSDHVRLVPAAQRLLGSTVGLGQPAIKRRHPPLESGI</sequence>
<dbReference type="AlphaFoldDB" id="A0A8T0GR99"/>
<organism evidence="1 2">
    <name type="scientific">Ceratodon purpureus</name>
    <name type="common">Fire moss</name>
    <name type="synonym">Dicranum purpureum</name>
    <dbReference type="NCBI Taxonomy" id="3225"/>
    <lineage>
        <taxon>Eukaryota</taxon>
        <taxon>Viridiplantae</taxon>
        <taxon>Streptophyta</taxon>
        <taxon>Embryophyta</taxon>
        <taxon>Bryophyta</taxon>
        <taxon>Bryophytina</taxon>
        <taxon>Bryopsida</taxon>
        <taxon>Dicranidae</taxon>
        <taxon>Pseudoditrichales</taxon>
        <taxon>Ditrichaceae</taxon>
        <taxon>Ceratodon</taxon>
    </lineage>
</organism>
<evidence type="ECO:0000313" key="1">
    <source>
        <dbReference type="EMBL" id="KAG0562171.1"/>
    </source>
</evidence>
<accession>A0A8T0GR99</accession>
<name>A0A8T0GR99_CERPU</name>
<comment type="caution">
    <text evidence="1">The sequence shown here is derived from an EMBL/GenBank/DDBJ whole genome shotgun (WGS) entry which is preliminary data.</text>
</comment>
<dbReference type="Proteomes" id="UP000822688">
    <property type="component" value="Chromosome 9"/>
</dbReference>
<dbReference type="EMBL" id="CM026430">
    <property type="protein sequence ID" value="KAG0562171.1"/>
    <property type="molecule type" value="Genomic_DNA"/>
</dbReference>
<gene>
    <name evidence="1" type="ORF">KC19_9G123500</name>
</gene>
<proteinExistence type="predicted"/>
<protein>
    <submittedName>
        <fullName evidence="1">Uncharacterized protein</fullName>
    </submittedName>
</protein>
<reference evidence="1" key="1">
    <citation type="submission" date="2020-06" db="EMBL/GenBank/DDBJ databases">
        <title>WGS assembly of Ceratodon purpureus strain R40.</title>
        <authorList>
            <person name="Carey S.B."/>
            <person name="Jenkins J."/>
            <person name="Shu S."/>
            <person name="Lovell J.T."/>
            <person name="Sreedasyam A."/>
            <person name="Maumus F."/>
            <person name="Tiley G.P."/>
            <person name="Fernandez-Pozo N."/>
            <person name="Barry K."/>
            <person name="Chen C."/>
            <person name="Wang M."/>
            <person name="Lipzen A."/>
            <person name="Daum C."/>
            <person name="Saski C.A."/>
            <person name="Payton A.C."/>
            <person name="Mcbreen J.C."/>
            <person name="Conrad R.E."/>
            <person name="Kollar L.M."/>
            <person name="Olsson S."/>
            <person name="Huttunen S."/>
            <person name="Landis J.B."/>
            <person name="Wickett N.J."/>
            <person name="Johnson M.G."/>
            <person name="Rensing S.A."/>
            <person name="Grimwood J."/>
            <person name="Schmutz J."/>
            <person name="Mcdaniel S.F."/>
        </authorList>
    </citation>
    <scope>NUCLEOTIDE SEQUENCE</scope>
    <source>
        <strain evidence="1">R40</strain>
    </source>
</reference>
<keyword evidence="2" id="KW-1185">Reference proteome</keyword>